<dbReference type="Pfam" id="PF12833">
    <property type="entry name" value="HTH_18"/>
    <property type="match status" value="1"/>
</dbReference>
<feature type="domain" description="HTH araC/xylS-type" evidence="4">
    <location>
        <begin position="169"/>
        <end position="267"/>
    </location>
</feature>
<dbReference type="Proteomes" id="UP000219522">
    <property type="component" value="Unassembled WGS sequence"/>
</dbReference>
<evidence type="ECO:0000259" key="4">
    <source>
        <dbReference type="PROSITE" id="PS01124"/>
    </source>
</evidence>
<dbReference type="InterPro" id="IPR009057">
    <property type="entry name" value="Homeodomain-like_sf"/>
</dbReference>
<gene>
    <name evidence="5" type="ORF">SAMN05446927_6617</name>
</gene>
<dbReference type="PRINTS" id="PR00032">
    <property type="entry name" value="HTHARAC"/>
</dbReference>
<dbReference type="GO" id="GO:0043565">
    <property type="term" value="F:sequence-specific DNA binding"/>
    <property type="evidence" value="ECO:0007669"/>
    <property type="project" value="InterPro"/>
</dbReference>
<protein>
    <submittedName>
        <fullName evidence="5">AraC-type DNA-binding protein</fullName>
    </submittedName>
</protein>
<evidence type="ECO:0000256" key="3">
    <source>
        <dbReference type="ARBA" id="ARBA00023163"/>
    </source>
</evidence>
<dbReference type="PROSITE" id="PS01124">
    <property type="entry name" value="HTH_ARAC_FAMILY_2"/>
    <property type="match status" value="1"/>
</dbReference>
<dbReference type="AlphaFoldDB" id="A0A7Z7ICB9"/>
<dbReference type="EMBL" id="OCSU01000003">
    <property type="protein sequence ID" value="SOE88025.1"/>
    <property type="molecule type" value="Genomic_DNA"/>
</dbReference>
<dbReference type="SUPFAM" id="SSF46689">
    <property type="entry name" value="Homeodomain-like"/>
    <property type="match status" value="2"/>
</dbReference>
<evidence type="ECO:0000256" key="1">
    <source>
        <dbReference type="ARBA" id="ARBA00023015"/>
    </source>
</evidence>
<evidence type="ECO:0000313" key="6">
    <source>
        <dbReference type="Proteomes" id="UP000219522"/>
    </source>
</evidence>
<dbReference type="InterPro" id="IPR020449">
    <property type="entry name" value="Tscrpt_reg_AraC-type_HTH"/>
</dbReference>
<dbReference type="RefSeq" id="WP_062635920.1">
    <property type="nucleotide sequence ID" value="NZ_FCOG02000017.1"/>
</dbReference>
<dbReference type="GO" id="GO:0003700">
    <property type="term" value="F:DNA-binding transcription factor activity"/>
    <property type="evidence" value="ECO:0007669"/>
    <property type="project" value="InterPro"/>
</dbReference>
<reference evidence="5 6" key="1">
    <citation type="submission" date="2017-09" db="EMBL/GenBank/DDBJ databases">
        <authorList>
            <person name="Varghese N."/>
            <person name="Submissions S."/>
        </authorList>
    </citation>
    <scope>NUCLEOTIDE SEQUENCE [LARGE SCALE GENOMIC DNA]</scope>
    <source>
        <strain evidence="5 6">OK806</strain>
    </source>
</reference>
<dbReference type="SMART" id="SM00342">
    <property type="entry name" value="HTH_ARAC"/>
    <property type="match status" value="1"/>
</dbReference>
<keyword evidence="1" id="KW-0805">Transcription regulation</keyword>
<dbReference type="PANTHER" id="PTHR46796">
    <property type="entry name" value="HTH-TYPE TRANSCRIPTIONAL ACTIVATOR RHAS-RELATED"/>
    <property type="match status" value="1"/>
</dbReference>
<dbReference type="SUPFAM" id="SSF52172">
    <property type="entry name" value="CheY-like"/>
    <property type="match status" value="1"/>
</dbReference>
<dbReference type="Gene3D" id="3.40.50.2300">
    <property type="match status" value="1"/>
</dbReference>
<keyword evidence="3" id="KW-0804">Transcription</keyword>
<organism evidence="5 6">
    <name type="scientific">Caballeronia arationis</name>
    <dbReference type="NCBI Taxonomy" id="1777142"/>
    <lineage>
        <taxon>Bacteria</taxon>
        <taxon>Pseudomonadati</taxon>
        <taxon>Pseudomonadota</taxon>
        <taxon>Betaproteobacteria</taxon>
        <taxon>Burkholderiales</taxon>
        <taxon>Burkholderiaceae</taxon>
        <taxon>Caballeronia</taxon>
    </lineage>
</organism>
<dbReference type="Gene3D" id="1.10.10.60">
    <property type="entry name" value="Homeodomain-like"/>
    <property type="match status" value="2"/>
</dbReference>
<evidence type="ECO:0000313" key="5">
    <source>
        <dbReference type="EMBL" id="SOE88025.1"/>
    </source>
</evidence>
<name>A0A7Z7ICB9_9BURK</name>
<dbReference type="InterPro" id="IPR018060">
    <property type="entry name" value="HTH_AraC"/>
</dbReference>
<dbReference type="InterPro" id="IPR011006">
    <property type="entry name" value="CheY-like_superfamily"/>
</dbReference>
<accession>A0A7Z7ICB9</accession>
<keyword evidence="2 5" id="KW-0238">DNA-binding</keyword>
<evidence type="ECO:0000256" key="2">
    <source>
        <dbReference type="ARBA" id="ARBA00023125"/>
    </source>
</evidence>
<keyword evidence="6" id="KW-1185">Reference proteome</keyword>
<dbReference type="InterPro" id="IPR050204">
    <property type="entry name" value="AraC_XylS_family_regulators"/>
</dbReference>
<proteinExistence type="predicted"/>
<comment type="caution">
    <text evidence="5">The sequence shown here is derived from an EMBL/GenBank/DDBJ whole genome shotgun (WGS) entry which is preliminary data.</text>
</comment>
<sequence length="284" mass="31422">MSDTTALAHASPNRAFLWVDLTRQPSTSLSDSLDGAFEIRRVREPLHIFSAISIHAPAFVCFEFEACGESGESDARGIESLTRVRNEHPTLPVLVIAGPGSMIVALWALRLRVWDLLIKPVAHDELSQRILALASMIPAAQSGIRHVVEPASTSLPHTAVAPSVLRRTSPAVAYVAAHFDRKIGLEDVAGLCQLSPWQFCRAFRKEHAMSFGQYLLHFRMERACERLALPDALVKQVAYAVGFNDVSYFTRSFRREFGVCPSAYQLTARPHLEPRAEMCEASLG</sequence>
<dbReference type="OrthoDB" id="3631840at2"/>